<gene>
    <name evidence="2" type="ORF">G01um101477_265</name>
</gene>
<evidence type="ECO:0000313" key="3">
    <source>
        <dbReference type="Proteomes" id="UP000319613"/>
    </source>
</evidence>
<evidence type="ECO:0000313" key="2">
    <source>
        <dbReference type="EMBL" id="TSC65977.1"/>
    </source>
</evidence>
<dbReference type="EMBL" id="VMFF01000019">
    <property type="protein sequence ID" value="TSC65977.1"/>
    <property type="molecule type" value="Genomic_DNA"/>
</dbReference>
<keyword evidence="1" id="KW-1133">Transmembrane helix</keyword>
<protein>
    <submittedName>
        <fullName evidence="2">Uncharacterized protein</fullName>
    </submittedName>
</protein>
<feature type="transmembrane region" description="Helical" evidence="1">
    <location>
        <begin position="46"/>
        <end position="67"/>
    </location>
</feature>
<organism evidence="2 3">
    <name type="scientific">Candidatus Doudnabacteria bacterium Gr01-1014_77</name>
    <dbReference type="NCBI Taxonomy" id="2017133"/>
    <lineage>
        <taxon>Bacteria</taxon>
        <taxon>Candidatus Doudnaibacteriota</taxon>
    </lineage>
</organism>
<dbReference type="AlphaFoldDB" id="A0A554JC66"/>
<accession>A0A554JC66</accession>
<dbReference type="Proteomes" id="UP000319613">
    <property type="component" value="Unassembled WGS sequence"/>
</dbReference>
<keyword evidence="1" id="KW-0472">Membrane</keyword>
<evidence type="ECO:0000256" key="1">
    <source>
        <dbReference type="SAM" id="Phobius"/>
    </source>
</evidence>
<name>A0A554JC66_9BACT</name>
<comment type="caution">
    <text evidence="2">The sequence shown here is derived from an EMBL/GenBank/DDBJ whole genome shotgun (WGS) entry which is preliminary data.</text>
</comment>
<reference evidence="2 3" key="1">
    <citation type="submission" date="2017-07" db="EMBL/GenBank/DDBJ databases">
        <title>Mechanisms for carbon and nitrogen cycling indicate functional differentiation within the Candidate Phyla Radiation.</title>
        <authorList>
            <person name="Danczak R.E."/>
            <person name="Johnston M.D."/>
            <person name="Kenah C."/>
            <person name="Slattery M."/>
            <person name="Wrighton K.C."/>
            <person name="Wilkins M.J."/>
        </authorList>
    </citation>
    <scope>NUCLEOTIDE SEQUENCE [LARGE SCALE GENOMIC DNA]</scope>
    <source>
        <strain evidence="2">Gr01-1014_77</strain>
    </source>
</reference>
<proteinExistence type="predicted"/>
<keyword evidence="1" id="KW-0812">Transmembrane</keyword>
<feature type="transmembrane region" description="Helical" evidence="1">
    <location>
        <begin position="79"/>
        <end position="100"/>
    </location>
</feature>
<sequence>MEEITKEIEQYSELAKQNENVDVSKLMMSALEHTEENNVSAKSKRYAYLFSFLFMPLGLFIALYFFVFSDKKDANKVSLVCVLITIFTAGAFLAIFQVILSSSNVSTEQLQQTPQMLNDLLK</sequence>